<dbReference type="RefSeq" id="WP_114003500.1">
    <property type="nucleotide sequence ID" value="NZ_QGDC01000001.1"/>
</dbReference>
<keyword evidence="3" id="KW-1185">Reference proteome</keyword>
<keyword evidence="1" id="KW-1133">Transmembrane helix</keyword>
<evidence type="ECO:0000313" key="3">
    <source>
        <dbReference type="Proteomes" id="UP000253209"/>
    </source>
</evidence>
<keyword evidence="1" id="KW-0472">Membrane</keyword>
<dbReference type="EMBL" id="QGDC01000001">
    <property type="protein sequence ID" value="RCH56603.1"/>
    <property type="molecule type" value="Genomic_DNA"/>
</dbReference>
<proteinExistence type="predicted"/>
<dbReference type="AlphaFoldDB" id="A0A367GVB4"/>
<reference evidence="2 3" key="1">
    <citation type="submission" date="2018-05" db="EMBL/GenBank/DDBJ databases">
        <title>Mucilaginibacter hurinus sp. nov., isolated from briquette warehouse soil.</title>
        <authorList>
            <person name="Choi L."/>
        </authorList>
    </citation>
    <scope>NUCLEOTIDE SEQUENCE [LARGE SCALE GENOMIC DNA]</scope>
    <source>
        <strain evidence="2 3">ZR32</strain>
    </source>
</reference>
<gene>
    <name evidence="2" type="ORF">DJ568_01720</name>
</gene>
<evidence type="ECO:0008006" key="4">
    <source>
        <dbReference type="Google" id="ProtNLM"/>
    </source>
</evidence>
<comment type="caution">
    <text evidence="2">The sequence shown here is derived from an EMBL/GenBank/DDBJ whole genome shotgun (WGS) entry which is preliminary data.</text>
</comment>
<dbReference type="Proteomes" id="UP000253209">
    <property type="component" value="Unassembled WGS sequence"/>
</dbReference>
<accession>A0A367GVB4</accession>
<organism evidence="2 3">
    <name type="scientific">Mucilaginibacter hurinus</name>
    <dbReference type="NCBI Taxonomy" id="2201324"/>
    <lineage>
        <taxon>Bacteria</taxon>
        <taxon>Pseudomonadati</taxon>
        <taxon>Bacteroidota</taxon>
        <taxon>Sphingobacteriia</taxon>
        <taxon>Sphingobacteriales</taxon>
        <taxon>Sphingobacteriaceae</taxon>
        <taxon>Mucilaginibacter</taxon>
    </lineage>
</organism>
<name>A0A367GVB4_9SPHI</name>
<dbReference type="OrthoDB" id="952577at2"/>
<evidence type="ECO:0000313" key="2">
    <source>
        <dbReference type="EMBL" id="RCH56603.1"/>
    </source>
</evidence>
<evidence type="ECO:0000256" key="1">
    <source>
        <dbReference type="SAM" id="Phobius"/>
    </source>
</evidence>
<keyword evidence="1" id="KW-0812">Transmembrane</keyword>
<sequence length="161" mass="18615">MQEYINSGILETYVLGCATEQEAKEVLYMMEKHPEVRDALRELEADMERIAGNMAITPPAGTWNKIEKEIDEIELRTPREPAIYSDPGQKAPSNKPTSDYIDIESESTHMRVHKGWKWVLLAIFVLGKIFLGFAIYYYFESRQAKEQVQDLKTELKQLKSN</sequence>
<protein>
    <recommendedName>
        <fullName evidence="4">Anti-sigma factor</fullName>
    </recommendedName>
</protein>
<feature type="transmembrane region" description="Helical" evidence="1">
    <location>
        <begin position="118"/>
        <end position="139"/>
    </location>
</feature>